<feature type="compositionally biased region" description="Polar residues" evidence="1">
    <location>
        <begin position="257"/>
        <end position="267"/>
    </location>
</feature>
<evidence type="ECO:0000256" key="1">
    <source>
        <dbReference type="SAM" id="MobiDB-lite"/>
    </source>
</evidence>
<proteinExistence type="predicted"/>
<feature type="compositionally biased region" description="Basic residues" evidence="1">
    <location>
        <begin position="285"/>
        <end position="296"/>
    </location>
</feature>
<dbReference type="EMBL" id="KN820422">
    <property type="protein sequence ID" value="KIJ06251.1"/>
    <property type="molecule type" value="Genomic_DNA"/>
</dbReference>
<reference evidence="3" key="2">
    <citation type="submission" date="2015-01" db="EMBL/GenBank/DDBJ databases">
        <title>Evolutionary Origins and Diversification of the Mycorrhizal Mutualists.</title>
        <authorList>
            <consortium name="DOE Joint Genome Institute"/>
            <consortium name="Mycorrhizal Genomics Consortium"/>
            <person name="Kohler A."/>
            <person name="Kuo A."/>
            <person name="Nagy L.G."/>
            <person name="Floudas D."/>
            <person name="Copeland A."/>
            <person name="Barry K.W."/>
            <person name="Cichocki N."/>
            <person name="Veneault-Fourrey C."/>
            <person name="LaButti K."/>
            <person name="Lindquist E.A."/>
            <person name="Lipzen A."/>
            <person name="Lundell T."/>
            <person name="Morin E."/>
            <person name="Murat C."/>
            <person name="Riley R."/>
            <person name="Ohm R."/>
            <person name="Sun H."/>
            <person name="Tunlid A."/>
            <person name="Henrissat B."/>
            <person name="Grigoriev I.V."/>
            <person name="Hibbett D.S."/>
            <person name="Martin F."/>
        </authorList>
    </citation>
    <scope>NUCLEOTIDE SEQUENCE [LARGE SCALE GENOMIC DNA]</scope>
    <source>
        <strain evidence="3">ATCC 200175</strain>
    </source>
</reference>
<organism evidence="2 3">
    <name type="scientific">Paxillus involutus ATCC 200175</name>
    <dbReference type="NCBI Taxonomy" id="664439"/>
    <lineage>
        <taxon>Eukaryota</taxon>
        <taxon>Fungi</taxon>
        <taxon>Dikarya</taxon>
        <taxon>Basidiomycota</taxon>
        <taxon>Agaricomycotina</taxon>
        <taxon>Agaricomycetes</taxon>
        <taxon>Agaricomycetidae</taxon>
        <taxon>Boletales</taxon>
        <taxon>Paxilineae</taxon>
        <taxon>Paxillaceae</taxon>
        <taxon>Paxillus</taxon>
    </lineage>
</organism>
<name>A0A0C9TG54_PAXIN</name>
<dbReference type="OrthoDB" id="2670116at2759"/>
<reference evidence="2 3" key="1">
    <citation type="submission" date="2014-06" db="EMBL/GenBank/DDBJ databases">
        <authorList>
            <consortium name="DOE Joint Genome Institute"/>
            <person name="Kuo A."/>
            <person name="Kohler A."/>
            <person name="Nagy L.G."/>
            <person name="Floudas D."/>
            <person name="Copeland A."/>
            <person name="Barry K.W."/>
            <person name="Cichocki N."/>
            <person name="Veneault-Fourrey C."/>
            <person name="LaButti K."/>
            <person name="Lindquist E.A."/>
            <person name="Lipzen A."/>
            <person name="Lundell T."/>
            <person name="Morin E."/>
            <person name="Murat C."/>
            <person name="Sun H."/>
            <person name="Tunlid A."/>
            <person name="Henrissat B."/>
            <person name="Grigoriev I.V."/>
            <person name="Hibbett D.S."/>
            <person name="Martin F."/>
            <person name="Nordberg H.P."/>
            <person name="Cantor M.N."/>
            <person name="Hua S.X."/>
        </authorList>
    </citation>
    <scope>NUCLEOTIDE SEQUENCE [LARGE SCALE GENOMIC DNA]</scope>
    <source>
        <strain evidence="2 3">ATCC 200175</strain>
    </source>
</reference>
<feature type="region of interest" description="Disordered" evidence="1">
    <location>
        <begin position="254"/>
        <end position="306"/>
    </location>
</feature>
<evidence type="ECO:0000313" key="2">
    <source>
        <dbReference type="EMBL" id="KIJ06251.1"/>
    </source>
</evidence>
<dbReference type="AlphaFoldDB" id="A0A0C9TG54"/>
<sequence length="340" mass="37473">MSFPRFAPTLAQTTVPMASHSSTLAIEPIIAHCNSALTPPPYIIQMSELAGDIPLGENTFNPAQPSGMQANPEHDHCAQPPQDSVVDAIMAYLHQIPLEIRAPVLNQCMARLRQDVVRPNGDHGLSLSSRDTSDRSLQKFRSMHEEVPPLLQPGVTHRTPCWSGDVWTGTSSARTPSNEISDIVIPRMPSNGSQVPSVLLTNWVISQQSHALRGSHDAHHPVETLAQHLPLGSSDYLTHTNPPNSARDLSAAHVRHGQSSPLVSDSSGYIPRMTHPVTGTLPFTPRRRGRHRHRAHPSSEFPRPKKTCSEANCGKLMLPQSISRHIREVHEGKKREHPQR</sequence>
<dbReference type="HOGENOM" id="CLU_744146_0_0_1"/>
<evidence type="ECO:0000313" key="3">
    <source>
        <dbReference type="Proteomes" id="UP000053647"/>
    </source>
</evidence>
<keyword evidence="3" id="KW-1185">Reference proteome</keyword>
<dbReference type="Proteomes" id="UP000053647">
    <property type="component" value="Unassembled WGS sequence"/>
</dbReference>
<protein>
    <submittedName>
        <fullName evidence="2">Uncharacterized protein</fullName>
    </submittedName>
</protein>
<gene>
    <name evidence="2" type="ORF">PAXINDRAFT_20547</name>
</gene>
<accession>A0A0C9TG54</accession>